<dbReference type="EMBL" id="CAJJDM010000057">
    <property type="protein sequence ID" value="CAD8076549.1"/>
    <property type="molecule type" value="Genomic_DNA"/>
</dbReference>
<keyword evidence="2" id="KW-1185">Reference proteome</keyword>
<gene>
    <name evidence="1" type="ORF">PPRIM_AZ9-3.1.T0560194</name>
</gene>
<proteinExistence type="predicted"/>
<reference evidence="1" key="1">
    <citation type="submission" date="2021-01" db="EMBL/GenBank/DDBJ databases">
        <authorList>
            <consortium name="Genoscope - CEA"/>
            <person name="William W."/>
        </authorList>
    </citation>
    <scope>NUCLEOTIDE SEQUENCE</scope>
</reference>
<name>A0A8S1M9Q9_PARPR</name>
<dbReference type="AlphaFoldDB" id="A0A8S1M9Q9"/>
<sequence>MYSSISVSLQDLRGFRTISTNGISNYRDFQRLPITKTNYKRQYLKGASNRVKSLKEEFNFIQLCSDRKDNEKLFKYNKQGQLLNYRNFHLQKQYPLTQREQQNDIDSLNKINTGKQMLKNSSLKLVTDSNNQLIELVYSAQPVIQINKKNNSISNIQKVEERSNSINNNNNTNTNNINNNIINKRIQSANKNFQLIISSTSNKEDLLIKSTQSTQNCIQKVLTKETKLDRSLKGKMPITFDGTKKFLKQFL</sequence>
<accession>A0A8S1M9Q9</accession>
<protein>
    <submittedName>
        <fullName evidence="1">Uncharacterized protein</fullName>
    </submittedName>
</protein>
<evidence type="ECO:0000313" key="2">
    <source>
        <dbReference type="Proteomes" id="UP000688137"/>
    </source>
</evidence>
<organism evidence="1 2">
    <name type="scientific">Paramecium primaurelia</name>
    <dbReference type="NCBI Taxonomy" id="5886"/>
    <lineage>
        <taxon>Eukaryota</taxon>
        <taxon>Sar</taxon>
        <taxon>Alveolata</taxon>
        <taxon>Ciliophora</taxon>
        <taxon>Intramacronucleata</taxon>
        <taxon>Oligohymenophorea</taxon>
        <taxon>Peniculida</taxon>
        <taxon>Parameciidae</taxon>
        <taxon>Paramecium</taxon>
    </lineage>
</organism>
<dbReference type="Proteomes" id="UP000688137">
    <property type="component" value="Unassembled WGS sequence"/>
</dbReference>
<evidence type="ECO:0000313" key="1">
    <source>
        <dbReference type="EMBL" id="CAD8076549.1"/>
    </source>
</evidence>
<dbReference type="OMA" id="KEECNFV"/>
<comment type="caution">
    <text evidence="1">The sequence shown here is derived from an EMBL/GenBank/DDBJ whole genome shotgun (WGS) entry which is preliminary data.</text>
</comment>